<dbReference type="AlphaFoldDB" id="X1LG74"/>
<protein>
    <submittedName>
        <fullName evidence="2">Uncharacterized protein</fullName>
    </submittedName>
</protein>
<evidence type="ECO:0000313" key="2">
    <source>
        <dbReference type="EMBL" id="GAI04856.1"/>
    </source>
</evidence>
<sequence>EKWLSGISIVIVGMLIVFASLFLLVVIMRLIARLSKKKVTRYPGREREVVAALSAALVTLEAPESEVHYKPSRWARRKREEQMQKVYGSRLTVYGSKRRFTVDGLPFTVIKK</sequence>
<dbReference type="EMBL" id="BARV01009858">
    <property type="protein sequence ID" value="GAI04856.1"/>
    <property type="molecule type" value="Genomic_DNA"/>
</dbReference>
<feature type="transmembrane region" description="Helical" evidence="1">
    <location>
        <begin position="6"/>
        <end position="32"/>
    </location>
</feature>
<comment type="caution">
    <text evidence="2">The sequence shown here is derived from an EMBL/GenBank/DDBJ whole genome shotgun (WGS) entry which is preliminary data.</text>
</comment>
<keyword evidence="1" id="KW-1133">Transmembrane helix</keyword>
<keyword evidence="1" id="KW-0472">Membrane</keyword>
<reference evidence="2" key="1">
    <citation type="journal article" date="2014" name="Front. Microbiol.">
        <title>High frequency of phylogenetically diverse reductive dehalogenase-homologous genes in deep subseafloor sedimentary metagenomes.</title>
        <authorList>
            <person name="Kawai M."/>
            <person name="Futagami T."/>
            <person name="Toyoda A."/>
            <person name="Takaki Y."/>
            <person name="Nishi S."/>
            <person name="Hori S."/>
            <person name="Arai W."/>
            <person name="Tsubouchi T."/>
            <person name="Morono Y."/>
            <person name="Uchiyama I."/>
            <person name="Ito T."/>
            <person name="Fujiyama A."/>
            <person name="Inagaki F."/>
            <person name="Takami H."/>
        </authorList>
    </citation>
    <scope>NUCLEOTIDE SEQUENCE</scope>
    <source>
        <strain evidence="2">Expedition CK06-06</strain>
    </source>
</reference>
<proteinExistence type="predicted"/>
<feature type="non-terminal residue" evidence="2">
    <location>
        <position position="1"/>
    </location>
</feature>
<evidence type="ECO:0000256" key="1">
    <source>
        <dbReference type="SAM" id="Phobius"/>
    </source>
</evidence>
<name>X1LG74_9ZZZZ</name>
<keyword evidence="1" id="KW-0812">Transmembrane</keyword>
<gene>
    <name evidence="2" type="ORF">S06H3_19288</name>
</gene>
<organism evidence="2">
    <name type="scientific">marine sediment metagenome</name>
    <dbReference type="NCBI Taxonomy" id="412755"/>
    <lineage>
        <taxon>unclassified sequences</taxon>
        <taxon>metagenomes</taxon>
        <taxon>ecological metagenomes</taxon>
    </lineage>
</organism>
<accession>X1LG74</accession>